<dbReference type="SUPFAM" id="SSF48350">
    <property type="entry name" value="GTPase activation domain, GAP"/>
    <property type="match status" value="1"/>
</dbReference>
<dbReference type="AlphaFoldDB" id="A0A3Q4I7H7"/>
<evidence type="ECO:0000256" key="1">
    <source>
        <dbReference type="ARBA" id="ARBA00022468"/>
    </source>
</evidence>
<dbReference type="PROSITE" id="PS50238">
    <property type="entry name" value="RHOGAP"/>
    <property type="match status" value="1"/>
</dbReference>
<evidence type="ECO:0000259" key="2">
    <source>
        <dbReference type="PROSITE" id="PS50238"/>
    </source>
</evidence>
<reference evidence="3" key="1">
    <citation type="submission" date="2025-08" db="UniProtKB">
        <authorList>
            <consortium name="Ensembl"/>
        </authorList>
    </citation>
    <scope>IDENTIFICATION</scope>
</reference>
<dbReference type="GO" id="GO:0016020">
    <property type="term" value="C:membrane"/>
    <property type="evidence" value="ECO:0007669"/>
    <property type="project" value="TreeGrafter"/>
</dbReference>
<dbReference type="Pfam" id="PF00620">
    <property type="entry name" value="RhoGAP"/>
    <property type="match status" value="1"/>
</dbReference>
<dbReference type="Ensembl" id="ENSNBRT00000030777.1">
    <property type="protein sequence ID" value="ENSNBRP00000030013.1"/>
    <property type="gene ID" value="ENSNBRG00000022792.1"/>
</dbReference>
<dbReference type="GO" id="GO:0007165">
    <property type="term" value="P:signal transduction"/>
    <property type="evidence" value="ECO:0007669"/>
    <property type="project" value="InterPro"/>
</dbReference>
<dbReference type="Gene3D" id="1.10.555.10">
    <property type="entry name" value="Rho GTPase activation protein"/>
    <property type="match status" value="1"/>
</dbReference>
<dbReference type="GO" id="GO:0051056">
    <property type="term" value="P:regulation of small GTPase mediated signal transduction"/>
    <property type="evidence" value="ECO:0007669"/>
    <property type="project" value="UniProtKB-ARBA"/>
</dbReference>
<name>A0A3Q4I7H7_NEOBR</name>
<accession>A0A3Q4I7H7</accession>
<evidence type="ECO:0000313" key="4">
    <source>
        <dbReference type="Proteomes" id="UP000261580"/>
    </source>
</evidence>
<dbReference type="Proteomes" id="UP000261580">
    <property type="component" value="Unassembled WGS sequence"/>
</dbReference>
<keyword evidence="4" id="KW-1185">Reference proteome</keyword>
<dbReference type="InterPro" id="IPR000198">
    <property type="entry name" value="RhoGAP_dom"/>
</dbReference>
<evidence type="ECO:0000313" key="3">
    <source>
        <dbReference type="Ensembl" id="ENSNBRP00000030013.1"/>
    </source>
</evidence>
<proteinExistence type="predicted"/>
<dbReference type="InterPro" id="IPR008936">
    <property type="entry name" value="Rho_GTPase_activation_prot"/>
</dbReference>
<dbReference type="OMA" id="DYPHQAQ"/>
<dbReference type="STRING" id="32507.ENSNBRP00000030013"/>
<dbReference type="PANTHER" id="PTHR15228:SF18">
    <property type="entry name" value="RHO GTPASE-ACTIVATING PROTEIN 45"/>
    <property type="match status" value="1"/>
</dbReference>
<dbReference type="GeneTree" id="ENSGT00950000183110"/>
<organism evidence="3 4">
    <name type="scientific">Neolamprologus brichardi</name>
    <name type="common">Fairy cichlid</name>
    <name type="synonym">Lamprologus brichardi</name>
    <dbReference type="NCBI Taxonomy" id="32507"/>
    <lineage>
        <taxon>Eukaryota</taxon>
        <taxon>Metazoa</taxon>
        <taxon>Chordata</taxon>
        <taxon>Craniata</taxon>
        <taxon>Vertebrata</taxon>
        <taxon>Euteleostomi</taxon>
        <taxon>Actinopterygii</taxon>
        <taxon>Neopterygii</taxon>
        <taxon>Teleostei</taxon>
        <taxon>Neoteleostei</taxon>
        <taxon>Acanthomorphata</taxon>
        <taxon>Ovalentaria</taxon>
        <taxon>Cichlomorphae</taxon>
        <taxon>Cichliformes</taxon>
        <taxon>Cichlidae</taxon>
        <taxon>African cichlids</taxon>
        <taxon>Pseudocrenilabrinae</taxon>
        <taxon>Lamprologini</taxon>
        <taxon>Neolamprologus</taxon>
    </lineage>
</organism>
<dbReference type="PANTHER" id="PTHR15228">
    <property type="entry name" value="SPERMATHECAL PHYSIOLOGY VARIANT"/>
    <property type="match status" value="1"/>
</dbReference>
<dbReference type="InterPro" id="IPR051025">
    <property type="entry name" value="RhoGAP"/>
</dbReference>
<protein>
    <recommendedName>
        <fullName evidence="2">Rho-GAP domain-containing protein</fullName>
    </recommendedName>
</protein>
<sequence>MAIQCGHKKLQGRLQLFGRDFTQVASCASDGIPFIITKCISEIERRALKMKGIYRVNGVKTRVEKLCQAFENGKELVELSQCSPHDISNVLKLYLRQLPEPIMPFHLYNKLMGLAKESLLRELLKELPKPNIATLRYIVRHLRRIAELEEDNKMSPSNLGIVFGPSLMRPRPTGATISLSSLVDYPHQAQDTLFLCLHKGIIQII</sequence>
<reference evidence="3" key="2">
    <citation type="submission" date="2025-09" db="UniProtKB">
        <authorList>
            <consortium name="Ensembl"/>
        </authorList>
    </citation>
    <scope>IDENTIFICATION</scope>
</reference>
<feature type="domain" description="Rho-GAP" evidence="2">
    <location>
        <begin position="19"/>
        <end position="194"/>
    </location>
</feature>
<dbReference type="GO" id="GO:0005096">
    <property type="term" value="F:GTPase activator activity"/>
    <property type="evidence" value="ECO:0007669"/>
    <property type="project" value="UniProtKB-KW"/>
</dbReference>
<dbReference type="Bgee" id="ENSNBRG00000022792">
    <property type="expression patterns" value="Expressed in mesonephros and 8 other cell types or tissues"/>
</dbReference>
<keyword evidence="1" id="KW-0343">GTPase activation</keyword>
<dbReference type="SMART" id="SM00324">
    <property type="entry name" value="RhoGAP"/>
    <property type="match status" value="1"/>
</dbReference>